<accession>A0A8I2YRL4</accession>
<reference evidence="6" key="1">
    <citation type="submission" date="2021-03" db="EMBL/GenBank/DDBJ databases">
        <title>Evolutionary innovations through gain and loss of genes in the ectomycorrhizal Boletales.</title>
        <authorList>
            <person name="Wu G."/>
            <person name="Miyauchi S."/>
            <person name="Morin E."/>
            <person name="Yang Z.-L."/>
            <person name="Xu J."/>
            <person name="Martin F.M."/>
        </authorList>
    </citation>
    <scope>NUCLEOTIDE SEQUENCE</scope>
    <source>
        <strain evidence="6">BR01</strain>
    </source>
</reference>
<name>A0A8I2YRL4_9AGAM</name>
<dbReference type="EC" id="2.7.-.-" evidence="4"/>
<gene>
    <name evidence="6" type="ORF">JVT61DRAFT_2579</name>
</gene>
<feature type="region of interest" description="Disordered" evidence="5">
    <location>
        <begin position="1"/>
        <end position="26"/>
    </location>
</feature>
<dbReference type="PANTHER" id="PTHR12400">
    <property type="entry name" value="INOSITOL POLYPHOSPHATE KINASE"/>
    <property type="match status" value="1"/>
</dbReference>
<evidence type="ECO:0000313" key="7">
    <source>
        <dbReference type="Proteomes" id="UP000683000"/>
    </source>
</evidence>
<dbReference type="EMBL" id="JAGFBS010000013">
    <property type="protein sequence ID" value="KAG6375733.1"/>
    <property type="molecule type" value="Genomic_DNA"/>
</dbReference>
<dbReference type="SUPFAM" id="SSF56104">
    <property type="entry name" value="SAICAR synthase-like"/>
    <property type="match status" value="1"/>
</dbReference>
<dbReference type="GO" id="GO:0046854">
    <property type="term" value="P:phosphatidylinositol phosphate biosynthetic process"/>
    <property type="evidence" value="ECO:0007669"/>
    <property type="project" value="TreeGrafter"/>
</dbReference>
<dbReference type="Proteomes" id="UP000683000">
    <property type="component" value="Unassembled WGS sequence"/>
</dbReference>
<comment type="similarity">
    <text evidence="1 4">Belongs to the inositol phosphokinase (IPK) family.</text>
</comment>
<dbReference type="Pfam" id="PF03770">
    <property type="entry name" value="IPK"/>
    <property type="match status" value="1"/>
</dbReference>
<dbReference type="InterPro" id="IPR038286">
    <property type="entry name" value="IPK_sf"/>
</dbReference>
<dbReference type="GO" id="GO:0005737">
    <property type="term" value="C:cytoplasm"/>
    <property type="evidence" value="ECO:0007669"/>
    <property type="project" value="TreeGrafter"/>
</dbReference>
<keyword evidence="2 4" id="KW-0808">Transferase</keyword>
<protein>
    <recommendedName>
        <fullName evidence="4">Kinase</fullName>
        <ecNumber evidence="4">2.7.-.-</ecNumber>
    </recommendedName>
</protein>
<comment type="caution">
    <text evidence="6">The sequence shown here is derived from an EMBL/GenBank/DDBJ whole genome shotgun (WGS) entry which is preliminary data.</text>
</comment>
<dbReference type="PANTHER" id="PTHR12400:SF108">
    <property type="entry name" value="KINASE"/>
    <property type="match status" value="1"/>
</dbReference>
<dbReference type="OrthoDB" id="338650at2759"/>
<evidence type="ECO:0000256" key="1">
    <source>
        <dbReference type="ARBA" id="ARBA00007374"/>
    </source>
</evidence>
<organism evidence="6 7">
    <name type="scientific">Boletus reticuloceps</name>
    <dbReference type="NCBI Taxonomy" id="495285"/>
    <lineage>
        <taxon>Eukaryota</taxon>
        <taxon>Fungi</taxon>
        <taxon>Dikarya</taxon>
        <taxon>Basidiomycota</taxon>
        <taxon>Agaricomycotina</taxon>
        <taxon>Agaricomycetes</taxon>
        <taxon>Agaricomycetidae</taxon>
        <taxon>Boletales</taxon>
        <taxon>Boletineae</taxon>
        <taxon>Boletaceae</taxon>
        <taxon>Boletoideae</taxon>
        <taxon>Boletus</taxon>
    </lineage>
</organism>
<evidence type="ECO:0000256" key="3">
    <source>
        <dbReference type="ARBA" id="ARBA00022777"/>
    </source>
</evidence>
<sequence>MTRPKQSRAHTLPPTAPLSQQVGGHAGVQVTEDGSLLLKPALPREIAFYQSVRDITDVSTGLHRLKDWIPKFFGLLSLEGKLADPTAEIDMGTVPAIIPAPGMEGSGNVDNTNGTATSDMPGQTLVLQNLLYGYRKPCILDVKLGTVLYDEDASEEKKARMIEKAAESTTLTTGIRLTGFQVYSNRSPDPIVYGKAYGYSLKPEQFREGIENCFPCSISTSATNSGLAASSSSTPGIGLPADTLLTLLTALLGALTDLRECLAGVHVRMVGGSVLIIYEGDWERAAAASGYGGGPGDVEVESGEEEDQIEVEVDEQGEIVVESIPGETFEASSEGSSIDQRPRLYTISLIDFAHTRVVPGGGPDQGVLMGMDTLIRLVDHRKQEVAALIEVEKSGDRTTD</sequence>
<dbReference type="GO" id="GO:0032958">
    <property type="term" value="P:inositol phosphate biosynthetic process"/>
    <property type="evidence" value="ECO:0007669"/>
    <property type="project" value="InterPro"/>
</dbReference>
<keyword evidence="7" id="KW-1185">Reference proteome</keyword>
<keyword evidence="3 4" id="KW-0418">Kinase</keyword>
<dbReference type="GO" id="GO:0000824">
    <property type="term" value="F:inositol-1,4,5,6-tetrakisphosphate 3-kinase activity"/>
    <property type="evidence" value="ECO:0007669"/>
    <property type="project" value="TreeGrafter"/>
</dbReference>
<dbReference type="GO" id="GO:0008440">
    <property type="term" value="F:inositol-1,4,5-trisphosphate 3-kinase activity"/>
    <property type="evidence" value="ECO:0007669"/>
    <property type="project" value="TreeGrafter"/>
</dbReference>
<dbReference type="GO" id="GO:0005634">
    <property type="term" value="C:nucleus"/>
    <property type="evidence" value="ECO:0007669"/>
    <property type="project" value="TreeGrafter"/>
</dbReference>
<evidence type="ECO:0000313" key="6">
    <source>
        <dbReference type="EMBL" id="KAG6375733.1"/>
    </source>
</evidence>
<dbReference type="InterPro" id="IPR005522">
    <property type="entry name" value="IPK"/>
</dbReference>
<evidence type="ECO:0000256" key="4">
    <source>
        <dbReference type="RuleBase" id="RU363090"/>
    </source>
</evidence>
<dbReference type="Gene3D" id="3.30.470.160">
    <property type="entry name" value="Inositol polyphosphate kinase"/>
    <property type="match status" value="1"/>
</dbReference>
<proteinExistence type="inferred from homology"/>
<evidence type="ECO:0000256" key="2">
    <source>
        <dbReference type="ARBA" id="ARBA00022679"/>
    </source>
</evidence>
<dbReference type="AlphaFoldDB" id="A0A8I2YRL4"/>
<evidence type="ECO:0000256" key="5">
    <source>
        <dbReference type="SAM" id="MobiDB-lite"/>
    </source>
</evidence>